<dbReference type="PANTHER" id="PTHR10587:SF134">
    <property type="entry name" value="SECRETED PROTEIN"/>
    <property type="match status" value="1"/>
</dbReference>
<protein>
    <submittedName>
        <fullName evidence="3">Polysaccharide deacetylase family protein</fullName>
    </submittedName>
</protein>
<reference evidence="3 4" key="1">
    <citation type="submission" date="2019-07" db="EMBL/GenBank/DDBJ databases">
        <authorList>
            <person name="Duangmal K."/>
            <person name="Teo W.F.A."/>
        </authorList>
    </citation>
    <scope>NUCLEOTIDE SEQUENCE [LARGE SCALE GENOMIC DNA]</scope>
    <source>
        <strain evidence="3 4">TBRC 6029</strain>
    </source>
</reference>
<dbReference type="InterPro" id="IPR002509">
    <property type="entry name" value="NODB_dom"/>
</dbReference>
<dbReference type="PROSITE" id="PS51677">
    <property type="entry name" value="NODB"/>
    <property type="match status" value="1"/>
</dbReference>
<accession>A0A558CPN4</accession>
<evidence type="ECO:0000313" key="4">
    <source>
        <dbReference type="Proteomes" id="UP000320011"/>
    </source>
</evidence>
<dbReference type="GO" id="GO:0005975">
    <property type="term" value="P:carbohydrate metabolic process"/>
    <property type="evidence" value="ECO:0007669"/>
    <property type="project" value="InterPro"/>
</dbReference>
<evidence type="ECO:0000256" key="1">
    <source>
        <dbReference type="SAM" id="SignalP"/>
    </source>
</evidence>
<keyword evidence="1" id="KW-0732">Signal</keyword>
<name>A0A558CPN4_9PSEU</name>
<feature type="domain" description="NodB homology" evidence="2">
    <location>
        <begin position="74"/>
        <end position="243"/>
    </location>
</feature>
<dbReference type="Gene3D" id="3.20.20.370">
    <property type="entry name" value="Glycoside hydrolase/deacetylase"/>
    <property type="match status" value="1"/>
</dbReference>
<feature type="chain" id="PRO_5038709715" evidence="1">
    <location>
        <begin position="22"/>
        <end position="250"/>
    </location>
</feature>
<dbReference type="PROSITE" id="PS51257">
    <property type="entry name" value="PROKAR_LIPOPROTEIN"/>
    <property type="match status" value="1"/>
</dbReference>
<sequence>MKLRLPGLLLAVIVLVGGCSAAQPKTAAPPQTSLPPVSPVAASMPYPFGEVQQKAGPVVDGKVPLVRHITVDRPYVFLTIDDGAIANPDAPQLIRESGAHPVLFLNERYVKGREAYFRQLLDAGATLGDHTIDHPNLRGKPLAFQQNEICGDADELQRSLGVRPVLFRPPFGSYDTNTLLAAANCGMRVSVLWTASVNDGRVDFQKGNRLQSGDIVLMHFRKTFVEDYTAFVNQAKKDGLTPVPLPDFLG</sequence>
<feature type="signal peptide" evidence="1">
    <location>
        <begin position="1"/>
        <end position="21"/>
    </location>
</feature>
<dbReference type="RefSeq" id="WP_144588712.1">
    <property type="nucleotide sequence ID" value="NZ_VJWX01000131.1"/>
</dbReference>
<dbReference type="EMBL" id="VJWX01000131">
    <property type="protein sequence ID" value="TVT50733.1"/>
    <property type="molecule type" value="Genomic_DNA"/>
</dbReference>
<keyword evidence="4" id="KW-1185">Reference proteome</keyword>
<dbReference type="Proteomes" id="UP000320011">
    <property type="component" value="Unassembled WGS sequence"/>
</dbReference>
<gene>
    <name evidence="3" type="ORF">FNH05_15330</name>
</gene>
<dbReference type="InterPro" id="IPR011330">
    <property type="entry name" value="Glyco_hydro/deAcase_b/a-brl"/>
</dbReference>
<dbReference type="Pfam" id="PF01522">
    <property type="entry name" value="Polysacc_deac_1"/>
    <property type="match status" value="1"/>
</dbReference>
<dbReference type="InterPro" id="IPR050248">
    <property type="entry name" value="Polysacc_deacetylase_ArnD"/>
</dbReference>
<dbReference type="GO" id="GO:0016810">
    <property type="term" value="F:hydrolase activity, acting on carbon-nitrogen (but not peptide) bonds"/>
    <property type="evidence" value="ECO:0007669"/>
    <property type="project" value="InterPro"/>
</dbReference>
<dbReference type="CDD" id="cd10917">
    <property type="entry name" value="CE4_NodB_like_6s_7s"/>
    <property type="match status" value="1"/>
</dbReference>
<comment type="caution">
    <text evidence="3">The sequence shown here is derived from an EMBL/GenBank/DDBJ whole genome shotgun (WGS) entry which is preliminary data.</text>
</comment>
<dbReference type="SUPFAM" id="SSF88713">
    <property type="entry name" value="Glycoside hydrolase/deacetylase"/>
    <property type="match status" value="1"/>
</dbReference>
<proteinExistence type="predicted"/>
<reference evidence="3 4" key="2">
    <citation type="submission" date="2019-08" db="EMBL/GenBank/DDBJ databases">
        <title>Amycolatopsis acidicola sp. nov., isolated from peat swamp forest soil.</title>
        <authorList>
            <person name="Srisuk N."/>
        </authorList>
    </citation>
    <scope>NUCLEOTIDE SEQUENCE [LARGE SCALE GENOMIC DNA]</scope>
    <source>
        <strain evidence="3 4">TBRC 6029</strain>
    </source>
</reference>
<dbReference type="AlphaFoldDB" id="A0A558CPN4"/>
<evidence type="ECO:0000313" key="3">
    <source>
        <dbReference type="EMBL" id="TVT50733.1"/>
    </source>
</evidence>
<dbReference type="OrthoDB" id="3373088at2"/>
<dbReference type="PANTHER" id="PTHR10587">
    <property type="entry name" value="GLYCOSYL TRANSFERASE-RELATED"/>
    <property type="match status" value="1"/>
</dbReference>
<organism evidence="3 4">
    <name type="scientific">Amycolatopsis rhizosphaerae</name>
    <dbReference type="NCBI Taxonomy" id="2053003"/>
    <lineage>
        <taxon>Bacteria</taxon>
        <taxon>Bacillati</taxon>
        <taxon>Actinomycetota</taxon>
        <taxon>Actinomycetes</taxon>
        <taxon>Pseudonocardiales</taxon>
        <taxon>Pseudonocardiaceae</taxon>
        <taxon>Amycolatopsis</taxon>
    </lineage>
</organism>
<evidence type="ECO:0000259" key="2">
    <source>
        <dbReference type="PROSITE" id="PS51677"/>
    </source>
</evidence>